<dbReference type="EMBL" id="CM056811">
    <property type="protein sequence ID" value="KAJ8637795.1"/>
    <property type="molecule type" value="Genomic_DNA"/>
</dbReference>
<protein>
    <submittedName>
        <fullName evidence="1">Uncharacterized protein</fullName>
    </submittedName>
</protein>
<organism evidence="1 2">
    <name type="scientific">Persea americana</name>
    <name type="common">Avocado</name>
    <dbReference type="NCBI Taxonomy" id="3435"/>
    <lineage>
        <taxon>Eukaryota</taxon>
        <taxon>Viridiplantae</taxon>
        <taxon>Streptophyta</taxon>
        <taxon>Embryophyta</taxon>
        <taxon>Tracheophyta</taxon>
        <taxon>Spermatophyta</taxon>
        <taxon>Magnoliopsida</taxon>
        <taxon>Magnoliidae</taxon>
        <taxon>Laurales</taxon>
        <taxon>Lauraceae</taxon>
        <taxon>Persea</taxon>
    </lineage>
</organism>
<sequence>MLPFQLHRSILVTIMLCLFITAQARSSLKGYGANIPPLAAEQTYGTLNPTEEDEFSDIATIAAADYTPIKKKPPIHNR</sequence>
<reference evidence="1 2" key="1">
    <citation type="journal article" date="2022" name="Hortic Res">
        <title>A haplotype resolved chromosomal level avocado genome allows analysis of novel avocado genes.</title>
        <authorList>
            <person name="Nath O."/>
            <person name="Fletcher S.J."/>
            <person name="Hayward A."/>
            <person name="Shaw L.M."/>
            <person name="Masouleh A.K."/>
            <person name="Furtado A."/>
            <person name="Henry R.J."/>
            <person name="Mitter N."/>
        </authorList>
    </citation>
    <scope>NUCLEOTIDE SEQUENCE [LARGE SCALE GENOMIC DNA]</scope>
    <source>
        <strain evidence="2">cv. Hass</strain>
    </source>
</reference>
<gene>
    <name evidence="1" type="ORF">MRB53_012062</name>
</gene>
<keyword evidence="2" id="KW-1185">Reference proteome</keyword>
<accession>A0ACC2LWK4</accession>
<evidence type="ECO:0000313" key="1">
    <source>
        <dbReference type="EMBL" id="KAJ8637795.1"/>
    </source>
</evidence>
<dbReference type="Proteomes" id="UP001234297">
    <property type="component" value="Chromosome 3"/>
</dbReference>
<evidence type="ECO:0000313" key="2">
    <source>
        <dbReference type="Proteomes" id="UP001234297"/>
    </source>
</evidence>
<name>A0ACC2LWK4_PERAE</name>
<comment type="caution">
    <text evidence="1">The sequence shown here is derived from an EMBL/GenBank/DDBJ whole genome shotgun (WGS) entry which is preliminary data.</text>
</comment>
<proteinExistence type="predicted"/>